<sequence>MSMALGGSPCKYQAVVAIKYHSGSFNYIAALTLEDCMTYRYIACAFYASLRAPIVSAFGHNNETNHQNVNLLNGDELNTEVIVESSQNSIKNNQQLLSGIEHFIKGYE</sequence>
<accession>A0A397VKJ0</accession>
<evidence type="ECO:0000313" key="1">
    <source>
        <dbReference type="EMBL" id="RIB22994.1"/>
    </source>
</evidence>
<gene>
    <name evidence="1" type="ORF">C2G38_2172568</name>
</gene>
<protein>
    <submittedName>
        <fullName evidence="1">Uncharacterized protein</fullName>
    </submittedName>
</protein>
<organism evidence="1 2">
    <name type="scientific">Gigaspora rosea</name>
    <dbReference type="NCBI Taxonomy" id="44941"/>
    <lineage>
        <taxon>Eukaryota</taxon>
        <taxon>Fungi</taxon>
        <taxon>Fungi incertae sedis</taxon>
        <taxon>Mucoromycota</taxon>
        <taxon>Glomeromycotina</taxon>
        <taxon>Glomeromycetes</taxon>
        <taxon>Diversisporales</taxon>
        <taxon>Gigasporaceae</taxon>
        <taxon>Gigaspora</taxon>
    </lineage>
</organism>
<dbReference type="EMBL" id="QKWP01000284">
    <property type="protein sequence ID" value="RIB22994.1"/>
    <property type="molecule type" value="Genomic_DNA"/>
</dbReference>
<keyword evidence="2" id="KW-1185">Reference proteome</keyword>
<dbReference type="Proteomes" id="UP000266673">
    <property type="component" value="Unassembled WGS sequence"/>
</dbReference>
<dbReference type="OrthoDB" id="2419795at2759"/>
<name>A0A397VKJ0_9GLOM</name>
<comment type="caution">
    <text evidence="1">The sequence shown here is derived from an EMBL/GenBank/DDBJ whole genome shotgun (WGS) entry which is preliminary data.</text>
</comment>
<evidence type="ECO:0000313" key="2">
    <source>
        <dbReference type="Proteomes" id="UP000266673"/>
    </source>
</evidence>
<dbReference type="AlphaFoldDB" id="A0A397VKJ0"/>
<reference evidence="1 2" key="1">
    <citation type="submission" date="2018-06" db="EMBL/GenBank/DDBJ databases">
        <title>Comparative genomics reveals the genomic features of Rhizophagus irregularis, R. cerebriforme, R. diaphanum and Gigaspora rosea, and their symbiotic lifestyle signature.</title>
        <authorList>
            <person name="Morin E."/>
            <person name="San Clemente H."/>
            <person name="Chen E.C.H."/>
            <person name="De La Providencia I."/>
            <person name="Hainaut M."/>
            <person name="Kuo A."/>
            <person name="Kohler A."/>
            <person name="Murat C."/>
            <person name="Tang N."/>
            <person name="Roy S."/>
            <person name="Loubradou J."/>
            <person name="Henrissat B."/>
            <person name="Grigoriev I.V."/>
            <person name="Corradi N."/>
            <person name="Roux C."/>
            <person name="Martin F.M."/>
        </authorList>
    </citation>
    <scope>NUCLEOTIDE SEQUENCE [LARGE SCALE GENOMIC DNA]</scope>
    <source>
        <strain evidence="1 2">DAOM 194757</strain>
    </source>
</reference>
<proteinExistence type="predicted"/>